<feature type="domain" description="Transketolase-like pyrimidine-binding" evidence="6">
    <location>
        <begin position="469"/>
        <end position="643"/>
    </location>
</feature>
<dbReference type="InterPro" id="IPR001017">
    <property type="entry name" value="DH_E1"/>
</dbReference>
<accession>A0A1Y6B745</accession>
<evidence type="ECO:0000313" key="8">
    <source>
        <dbReference type="Proteomes" id="UP000192907"/>
    </source>
</evidence>
<dbReference type="SMART" id="SM00861">
    <property type="entry name" value="Transket_pyr"/>
    <property type="match status" value="1"/>
</dbReference>
<dbReference type="Gene3D" id="3.40.50.970">
    <property type="match status" value="2"/>
</dbReference>
<evidence type="ECO:0000313" key="7">
    <source>
        <dbReference type="EMBL" id="SME96535.1"/>
    </source>
</evidence>
<dbReference type="GO" id="GO:0007584">
    <property type="term" value="P:response to nutrient"/>
    <property type="evidence" value="ECO:0007669"/>
    <property type="project" value="TreeGrafter"/>
</dbReference>
<dbReference type="Pfam" id="PF00676">
    <property type="entry name" value="E1_dh"/>
    <property type="match status" value="1"/>
</dbReference>
<organism evidence="7 8">
    <name type="scientific">Pseudobacteriovorax antillogorgiicola</name>
    <dbReference type="NCBI Taxonomy" id="1513793"/>
    <lineage>
        <taxon>Bacteria</taxon>
        <taxon>Pseudomonadati</taxon>
        <taxon>Bdellovibrionota</taxon>
        <taxon>Oligoflexia</taxon>
        <taxon>Oligoflexales</taxon>
        <taxon>Pseudobacteriovoracaceae</taxon>
        <taxon>Pseudobacteriovorax</taxon>
    </lineage>
</organism>
<keyword evidence="8" id="KW-1185">Reference proteome</keyword>
<gene>
    <name evidence="7" type="ORF">SAMN06296036_102291</name>
</gene>
<dbReference type="InterPro" id="IPR009014">
    <property type="entry name" value="Transketo_C/PFOR_II"/>
</dbReference>
<dbReference type="InterPro" id="IPR005475">
    <property type="entry name" value="Transketolase-like_Pyr-bd"/>
</dbReference>
<dbReference type="OrthoDB" id="5287290at2"/>
<dbReference type="GO" id="GO:0009083">
    <property type="term" value="P:branched-chain amino acid catabolic process"/>
    <property type="evidence" value="ECO:0007669"/>
    <property type="project" value="TreeGrafter"/>
</dbReference>
<keyword evidence="7" id="KW-0670">Pyruvate</keyword>
<evidence type="ECO:0000256" key="1">
    <source>
        <dbReference type="ARBA" id="ARBA00001964"/>
    </source>
</evidence>
<dbReference type="PANTHER" id="PTHR42980:SF1">
    <property type="entry name" value="2-OXOISOVALERATE DEHYDROGENASE SUBUNIT BETA, MITOCHONDRIAL"/>
    <property type="match status" value="1"/>
</dbReference>
<protein>
    <recommendedName>
        <fullName evidence="3">3-methyl-2-oxobutanoate dehydrogenase (2-methylpropanoyl-transferring)</fullName>
        <ecNumber evidence="3">1.2.4.4</ecNumber>
    </recommendedName>
</protein>
<reference evidence="8" key="1">
    <citation type="submission" date="2017-04" db="EMBL/GenBank/DDBJ databases">
        <authorList>
            <person name="Varghese N."/>
            <person name="Submissions S."/>
        </authorList>
    </citation>
    <scope>NUCLEOTIDE SEQUENCE [LARGE SCALE GENOMIC DNA]</scope>
    <source>
        <strain evidence="8">RKEM611</strain>
    </source>
</reference>
<comment type="function">
    <text evidence="2">E1 component of the 2-oxoglutarate dehydrogenase (OGDH) complex which catalyzes the decarboxylation of 2-oxoglutarate, the first step in the conversion of 2-oxoglutarate to succinyl-CoA and CO(2).</text>
</comment>
<comment type="cofactor">
    <cofactor evidence="1">
        <name>thiamine diphosphate</name>
        <dbReference type="ChEBI" id="CHEBI:58937"/>
    </cofactor>
</comment>
<dbReference type="Pfam" id="PF02779">
    <property type="entry name" value="Transket_pyr"/>
    <property type="match status" value="1"/>
</dbReference>
<keyword evidence="4" id="KW-0560">Oxidoreductase</keyword>
<dbReference type="RefSeq" id="WP_132315190.1">
    <property type="nucleotide sequence ID" value="NZ_FWZT01000002.1"/>
</dbReference>
<dbReference type="SUPFAM" id="SSF52518">
    <property type="entry name" value="Thiamin diphosphate-binding fold (THDP-binding)"/>
    <property type="match status" value="2"/>
</dbReference>
<dbReference type="GO" id="GO:0003863">
    <property type="term" value="F:branched-chain 2-oxo acid dehydrogenase activity"/>
    <property type="evidence" value="ECO:0007669"/>
    <property type="project" value="UniProtKB-EC"/>
</dbReference>
<evidence type="ECO:0000256" key="3">
    <source>
        <dbReference type="ARBA" id="ARBA00012277"/>
    </source>
</evidence>
<proteinExistence type="predicted"/>
<evidence type="ECO:0000259" key="6">
    <source>
        <dbReference type="SMART" id="SM00861"/>
    </source>
</evidence>
<dbReference type="CDD" id="cd02000">
    <property type="entry name" value="TPP_E1_PDC_ADC_BCADC"/>
    <property type="match status" value="1"/>
</dbReference>
<dbReference type="InterPro" id="IPR029061">
    <property type="entry name" value="THDP-binding"/>
</dbReference>
<dbReference type="Pfam" id="PF02780">
    <property type="entry name" value="Transketolase_C"/>
    <property type="match status" value="1"/>
</dbReference>
<sequence>MAKPAGNRKLKVVELPKEQVLEDYKTAFMSREASLIGRKEVLSGKAKFGIFGDGKEVAQVAMARYFQKGDWRSGYYRDQTFMFALGAATIRQFFAQLYADTDLEREPHSGGRQMNSHFASRSLDERGQWVNQLEQYNTSSDASPTACQMARLVGLGYASKLYRQHPNLDGTGFSNQGREIAFGTIGNASTSEGVFWECFNAAGVLEIPVVISVWDDEYGISVPAKFQTTKESISKICSGFEKEQNTNGYNILVAKGWDYQELIHAYRDATAAARDHHIPALVHVIEMTQPQGHSTSGSHERYKSKDRLEYESSLDCLVKMREWILDQGMASQGELDQLEAESKAFVQKERKAAWEDYLSPIQTEKQMFLDAFKEIETEHPELPSVASVSKALERNPIVNRKNNIAAARQILLSAREQSSSSLEKLRSLLDEQFDENSQRYNSKLFVDEEHSPLQEIGTEAIFSDASEKVDGRQVIQKIFDIHLSEDPRLFIIGEDVGKLGGVNLEFDGLSDKHGEHRVTDTGIREATILGQGIGAALRGLKPIVDIQYLDYLLYAFQVASDDLASLHYRTAGGQVAPVIMRTKGHRLEGIWHTGSPIGMILHGLRGIHVCVPRNMVQAAGLYNTLLAYDDPALVIEVLNSYRLKERIPDNLKDYKVPLGVPEVLHEGHDITLVTYGACINIAKEAVSRLDQLGISVELIDPQTLLPFDRFGKIGDSIAKTNCVLFLDEDVPGGATSYMMQQVLEQQQAYDNLDAPPRTLTAKAHRSPYGSDGDYFTKPSIEDVVETIYDMMHEREPARFPERL</sequence>
<name>A0A1Y6B745_9BACT</name>
<evidence type="ECO:0000256" key="4">
    <source>
        <dbReference type="ARBA" id="ARBA00023002"/>
    </source>
</evidence>
<dbReference type="SUPFAM" id="SSF52922">
    <property type="entry name" value="TK C-terminal domain-like"/>
    <property type="match status" value="1"/>
</dbReference>
<keyword evidence="5" id="KW-0786">Thiamine pyrophosphate</keyword>
<evidence type="ECO:0000256" key="5">
    <source>
        <dbReference type="ARBA" id="ARBA00023052"/>
    </source>
</evidence>
<dbReference type="PANTHER" id="PTHR42980">
    <property type="entry name" value="2-OXOISOVALERATE DEHYDROGENASE SUBUNIT BETA-RELATED"/>
    <property type="match status" value="1"/>
</dbReference>
<dbReference type="EC" id="1.2.4.4" evidence="3"/>
<dbReference type="AlphaFoldDB" id="A0A1Y6B745"/>
<dbReference type="STRING" id="1513793.SAMN06296036_102291"/>
<evidence type="ECO:0000256" key="2">
    <source>
        <dbReference type="ARBA" id="ARBA00003906"/>
    </source>
</evidence>
<dbReference type="InterPro" id="IPR033248">
    <property type="entry name" value="Transketolase_C"/>
</dbReference>
<dbReference type="Proteomes" id="UP000192907">
    <property type="component" value="Unassembled WGS sequence"/>
</dbReference>
<dbReference type="Gene3D" id="3.40.50.920">
    <property type="match status" value="1"/>
</dbReference>
<dbReference type="EMBL" id="FWZT01000002">
    <property type="protein sequence ID" value="SME96535.1"/>
    <property type="molecule type" value="Genomic_DNA"/>
</dbReference>